<keyword evidence="2" id="KW-0645">Protease</keyword>
<dbReference type="InterPro" id="IPR001478">
    <property type="entry name" value="PDZ"/>
</dbReference>
<reference evidence="6 7" key="1">
    <citation type="submission" date="2010-06" db="EMBL/GenBank/DDBJ databases">
        <title>Complete sequence of chromosome of Nitrosococcus watsoni C-113.</title>
        <authorList>
            <consortium name="US DOE Joint Genome Institute"/>
            <person name="Lucas S."/>
            <person name="Copeland A."/>
            <person name="Lapidus A."/>
            <person name="Cheng J.-F."/>
            <person name="Bruce D."/>
            <person name="Goodwin L."/>
            <person name="Pitluck S."/>
            <person name="Malfatti S.A."/>
            <person name="Chain P.S.G."/>
            <person name="Land M."/>
            <person name="Hauser L."/>
            <person name="Kyrpides N."/>
            <person name="Ivanova N."/>
            <person name="Cambell M.A."/>
            <person name="Heidelberg J.F."/>
            <person name="Klotz M.G."/>
            <person name="Woyke T."/>
        </authorList>
    </citation>
    <scope>NUCLEOTIDE SEQUENCE [LARGE SCALE GENOMIC DNA]</scope>
    <source>
        <strain evidence="6 7">C-113</strain>
    </source>
</reference>
<evidence type="ECO:0000256" key="3">
    <source>
        <dbReference type="ARBA" id="ARBA00022801"/>
    </source>
</evidence>
<dbReference type="Proteomes" id="UP000000393">
    <property type="component" value="Chromosome"/>
</dbReference>
<dbReference type="KEGG" id="nwa:Nwat_1685"/>
<dbReference type="SUPFAM" id="SSF50494">
    <property type="entry name" value="Trypsin-like serine proteases"/>
    <property type="match status" value="1"/>
</dbReference>
<dbReference type="Pfam" id="PF13365">
    <property type="entry name" value="Trypsin_2"/>
    <property type="match status" value="1"/>
</dbReference>
<dbReference type="InterPro" id="IPR043504">
    <property type="entry name" value="Peptidase_S1_PA_chymotrypsin"/>
</dbReference>
<dbReference type="InterPro" id="IPR051201">
    <property type="entry name" value="Chloro_Bact_Ser_Proteases"/>
</dbReference>
<dbReference type="InterPro" id="IPR001940">
    <property type="entry name" value="Peptidase_S1C"/>
</dbReference>
<dbReference type="GO" id="GO:0006508">
    <property type="term" value="P:proteolysis"/>
    <property type="evidence" value="ECO:0007669"/>
    <property type="project" value="UniProtKB-KW"/>
</dbReference>
<dbReference type="PANTHER" id="PTHR43343:SF3">
    <property type="entry name" value="PROTEASE DO-LIKE 8, CHLOROPLASTIC"/>
    <property type="match status" value="1"/>
</dbReference>
<dbReference type="eggNOG" id="COG0265">
    <property type="taxonomic scope" value="Bacteria"/>
</dbReference>
<dbReference type="HOGENOM" id="CLU_020120_2_0_6"/>
<dbReference type="InterPro" id="IPR009003">
    <property type="entry name" value="Peptidase_S1_PA"/>
</dbReference>
<name>D8K6N4_NITWC</name>
<dbReference type="PANTHER" id="PTHR43343">
    <property type="entry name" value="PEPTIDASE S12"/>
    <property type="match status" value="1"/>
</dbReference>
<evidence type="ECO:0000256" key="4">
    <source>
        <dbReference type="ARBA" id="ARBA00022825"/>
    </source>
</evidence>
<dbReference type="FunFam" id="2.40.10.10:FF:000001">
    <property type="entry name" value="Periplasmic serine protease DegS"/>
    <property type="match status" value="1"/>
</dbReference>
<dbReference type="SUPFAM" id="SSF50156">
    <property type="entry name" value="PDZ domain-like"/>
    <property type="match status" value="1"/>
</dbReference>
<dbReference type="STRING" id="105559.Nwat_1685"/>
<dbReference type="Pfam" id="PF13180">
    <property type="entry name" value="PDZ_2"/>
    <property type="match status" value="1"/>
</dbReference>
<dbReference type="AlphaFoldDB" id="D8K6N4"/>
<comment type="similarity">
    <text evidence="1">Belongs to the peptidase S1C family.</text>
</comment>
<dbReference type="MEROPS" id="S01.472"/>
<gene>
    <name evidence="6" type="ordered locus">Nwat_1685</name>
</gene>
<evidence type="ECO:0000256" key="1">
    <source>
        <dbReference type="ARBA" id="ARBA00010541"/>
    </source>
</evidence>
<dbReference type="GO" id="GO:0004252">
    <property type="term" value="F:serine-type endopeptidase activity"/>
    <property type="evidence" value="ECO:0007669"/>
    <property type="project" value="InterPro"/>
</dbReference>
<keyword evidence="7" id="KW-1185">Reference proteome</keyword>
<dbReference type="EMBL" id="CP002086">
    <property type="protein sequence ID" value="ADJ28561.1"/>
    <property type="molecule type" value="Genomic_DNA"/>
</dbReference>
<dbReference type="Gene3D" id="2.40.10.10">
    <property type="entry name" value="Trypsin-like serine proteases"/>
    <property type="match status" value="2"/>
</dbReference>
<feature type="domain" description="PDZ" evidence="5">
    <location>
        <begin position="262"/>
        <end position="359"/>
    </location>
</feature>
<proteinExistence type="inferred from homology"/>
<dbReference type="EC" id="3.4.21.108" evidence="6"/>
<evidence type="ECO:0000313" key="6">
    <source>
        <dbReference type="EMBL" id="ADJ28561.1"/>
    </source>
</evidence>
<organism evidence="6 7">
    <name type="scientific">Nitrosococcus watsoni (strain C-113)</name>
    <dbReference type="NCBI Taxonomy" id="105559"/>
    <lineage>
        <taxon>Bacteria</taxon>
        <taxon>Pseudomonadati</taxon>
        <taxon>Pseudomonadota</taxon>
        <taxon>Gammaproteobacteria</taxon>
        <taxon>Chromatiales</taxon>
        <taxon>Chromatiaceae</taxon>
        <taxon>Nitrosococcus</taxon>
    </lineage>
</organism>
<dbReference type="RefSeq" id="WP_013220653.1">
    <property type="nucleotide sequence ID" value="NC_014315.1"/>
</dbReference>
<dbReference type="OrthoDB" id="9758917at2"/>
<sequence>MLKRKKISIGSLALLLALAFIVGMGWQGVAERFLEAPPPVEPRPVLARGDLAADEKSTIELFRKVSPAVVFITTLSRHRDWFSLNVQEIPRGTGSGFIWDDSGHIVTNLHVVQGSSAAKVTLSDHSTWDAKLIGAAPEKDLAVLRIKAPGNKLQPIAIGSSGDLQVGQKAFAIGNPFGLDQTLTTGVISALGREMESAARIPIRNVIQTDAAINPGNSGGPLLDSAGRLMGVNTAIYSPSGTYAGIGFAIPVDTVNWVVPELIAKGRVERPTLGIELLPARAMANMRVEGAVILRVIPGGGAEQAGLRGVQRDSLGRIHLGDIIVAVEGQPVLDADDLVLALEQRQAGEKIQVQVIREEQRLDIEVTLGSPA</sequence>
<dbReference type="InterPro" id="IPR036034">
    <property type="entry name" value="PDZ_sf"/>
</dbReference>
<evidence type="ECO:0000313" key="7">
    <source>
        <dbReference type="Proteomes" id="UP000000393"/>
    </source>
</evidence>
<dbReference type="SMART" id="SM00228">
    <property type="entry name" value="PDZ"/>
    <property type="match status" value="1"/>
</dbReference>
<keyword evidence="3 6" id="KW-0378">Hydrolase</keyword>
<evidence type="ECO:0000256" key="2">
    <source>
        <dbReference type="ARBA" id="ARBA00022670"/>
    </source>
</evidence>
<dbReference type="PRINTS" id="PR00834">
    <property type="entry name" value="PROTEASES2C"/>
</dbReference>
<keyword evidence="4" id="KW-0720">Serine protease</keyword>
<dbReference type="Gene3D" id="2.30.42.10">
    <property type="match status" value="1"/>
</dbReference>
<accession>D8K6N4</accession>
<evidence type="ECO:0000259" key="5">
    <source>
        <dbReference type="PROSITE" id="PS50106"/>
    </source>
</evidence>
<dbReference type="PROSITE" id="PS50106">
    <property type="entry name" value="PDZ"/>
    <property type="match status" value="1"/>
</dbReference>
<protein>
    <submittedName>
        <fullName evidence="6">HtrA2 peptidase</fullName>
        <ecNumber evidence="6">3.4.21.108</ecNumber>
    </submittedName>
</protein>